<dbReference type="AlphaFoldDB" id="A0A538U492"/>
<comment type="caution">
    <text evidence="1">The sequence shown here is derived from an EMBL/GenBank/DDBJ whole genome shotgun (WGS) entry which is preliminary data.</text>
</comment>
<gene>
    <name evidence="1" type="ORF">E6K81_11960</name>
</gene>
<proteinExistence type="predicted"/>
<organism evidence="1 2">
    <name type="scientific">Eiseniibacteriota bacterium</name>
    <dbReference type="NCBI Taxonomy" id="2212470"/>
    <lineage>
        <taxon>Bacteria</taxon>
        <taxon>Candidatus Eiseniibacteriota</taxon>
    </lineage>
</organism>
<sequence length="283" mass="30322">MTRARWAAPTASPHATGGRGRLAAATLALAATLAGCAPHLVRLGELVPAVRADRYRTALAGREARGAGVDAQVLLWAEFPEATRLPGAEGRLLLAGPDAFRLRVGSLFGTALDLAARGDSLSAYVPSRRQGVRLDARRDSLGLRRPGDLAFRALSAAWRPPAAAWEGATWRDTLLWVWWLEDHDTLGIAIGSEGLPARASWVRPDGDGVTVSYRGWDRSPGIAWPAVFELRDLHGAFRVTGKVSHLHFADSVQATRLAVTIPDGAEPMSLSALRRALERLGSP</sequence>
<evidence type="ECO:0008006" key="3">
    <source>
        <dbReference type="Google" id="ProtNLM"/>
    </source>
</evidence>
<evidence type="ECO:0000313" key="2">
    <source>
        <dbReference type="Proteomes" id="UP000319771"/>
    </source>
</evidence>
<reference evidence="1 2" key="1">
    <citation type="journal article" date="2019" name="Nat. Microbiol.">
        <title>Mediterranean grassland soil C-N compound turnover is dependent on rainfall and depth, and is mediated by genomically divergent microorganisms.</title>
        <authorList>
            <person name="Diamond S."/>
            <person name="Andeer P.F."/>
            <person name="Li Z."/>
            <person name="Crits-Christoph A."/>
            <person name="Burstein D."/>
            <person name="Anantharaman K."/>
            <person name="Lane K.R."/>
            <person name="Thomas B.C."/>
            <person name="Pan C."/>
            <person name="Northen T.R."/>
            <person name="Banfield J.F."/>
        </authorList>
    </citation>
    <scope>NUCLEOTIDE SEQUENCE [LARGE SCALE GENOMIC DNA]</scope>
    <source>
        <strain evidence="1">WS_11</strain>
    </source>
</reference>
<accession>A0A538U492</accession>
<name>A0A538U492_UNCEI</name>
<dbReference type="Proteomes" id="UP000319771">
    <property type="component" value="Unassembled WGS sequence"/>
</dbReference>
<evidence type="ECO:0000313" key="1">
    <source>
        <dbReference type="EMBL" id="TMQ70708.1"/>
    </source>
</evidence>
<dbReference type="EMBL" id="VBPB01000209">
    <property type="protein sequence ID" value="TMQ70708.1"/>
    <property type="molecule type" value="Genomic_DNA"/>
</dbReference>
<protein>
    <recommendedName>
        <fullName evidence="3">DUF4292 domain-containing protein</fullName>
    </recommendedName>
</protein>